<proteinExistence type="predicted"/>
<dbReference type="SUPFAM" id="SSF53223">
    <property type="entry name" value="Aminoacid dehydrogenase-like, N-terminal domain"/>
    <property type="match status" value="1"/>
</dbReference>
<gene>
    <name evidence="3" type="ORF">GIW81_17660</name>
</gene>
<dbReference type="Pfam" id="PF09176">
    <property type="entry name" value="Mpt_N"/>
    <property type="match status" value="1"/>
</dbReference>
<sequence>MSDVTPILHMLSPQKHMSPFDVNMAADAGWKVIVPYINVTLEEVTALTQDAIFSRPPNYGTRTGLFIGGKDAILALDMMEAAQKALVPPFGLSTFADPAGSFTTAAAMVACVERVLRTKFNRGWKGTRVAVFGATGVVGFASSIITALEGAQVTLVAHRGVDRVIKSAEVSKQRFGVDLIAKSGETEELKRAIIADAEVIFAAAAAGVRVISAEDKALAKNLLVVADVNAVPPPGVEGMELFMDGAPLPGCNALGVGPLAIGDIKYKTESGLFKRMLTSDKPVHYDFRAAFELARTLTA</sequence>
<dbReference type="InterPro" id="IPR037089">
    <property type="entry name" value="Methyl-teptahyd_DH_N_sf"/>
</dbReference>
<comment type="caution">
    <text evidence="3">The sequence shown here is derived from an EMBL/GenBank/DDBJ whole genome shotgun (WGS) entry which is preliminary data.</text>
</comment>
<dbReference type="RefSeq" id="WP_154740625.1">
    <property type="nucleotide sequence ID" value="NZ_WMBQ01000002.1"/>
</dbReference>
<reference evidence="3 4" key="1">
    <citation type="submission" date="2019-11" db="EMBL/GenBank/DDBJ databases">
        <title>Identification of a novel strain.</title>
        <authorList>
            <person name="Xu Q."/>
            <person name="Wang G."/>
        </authorList>
    </citation>
    <scope>NUCLEOTIDE SEQUENCE [LARGE SCALE GENOMIC DNA]</scope>
    <source>
        <strain evidence="4">xq</strain>
    </source>
</reference>
<dbReference type="InterPro" id="IPR015259">
    <property type="entry name" value="Methyl-teptahyd_DH_N"/>
</dbReference>
<dbReference type="Proteomes" id="UP000440694">
    <property type="component" value="Unassembled WGS sequence"/>
</dbReference>
<evidence type="ECO:0000259" key="2">
    <source>
        <dbReference type="Pfam" id="PF09176"/>
    </source>
</evidence>
<dbReference type="InterPro" id="IPR046346">
    <property type="entry name" value="Aminoacid_DH-like_N_sf"/>
</dbReference>
<dbReference type="AlphaFoldDB" id="A0A6I3KQC8"/>
<name>A0A6I3KQC8_9HYPH</name>
<dbReference type="Gene3D" id="3.40.50.720">
    <property type="entry name" value="NAD(P)-binding Rossmann-like Domain"/>
    <property type="match status" value="1"/>
</dbReference>
<evidence type="ECO:0000256" key="1">
    <source>
        <dbReference type="ARBA" id="ARBA00023002"/>
    </source>
</evidence>
<dbReference type="SUPFAM" id="SSF51735">
    <property type="entry name" value="NAD(P)-binding Rossmann-fold domains"/>
    <property type="match status" value="1"/>
</dbReference>
<keyword evidence="4" id="KW-1185">Reference proteome</keyword>
<evidence type="ECO:0000313" key="3">
    <source>
        <dbReference type="EMBL" id="MTD96170.1"/>
    </source>
</evidence>
<organism evidence="3 4">
    <name type="scientific">Hyphomicrobium album</name>
    <dbReference type="NCBI Taxonomy" id="2665159"/>
    <lineage>
        <taxon>Bacteria</taxon>
        <taxon>Pseudomonadati</taxon>
        <taxon>Pseudomonadota</taxon>
        <taxon>Alphaproteobacteria</taxon>
        <taxon>Hyphomicrobiales</taxon>
        <taxon>Hyphomicrobiaceae</taxon>
        <taxon>Hyphomicrobium</taxon>
    </lineage>
</organism>
<dbReference type="Gene3D" id="3.40.50.10280">
    <property type="entry name" value="Methylene-tetrahydromethanopterin dehydrogenase, N-terminal domain"/>
    <property type="match status" value="1"/>
</dbReference>
<protein>
    <submittedName>
        <fullName evidence="3">Methylenetetrahydromethanopterin dehydrogenase</fullName>
    </submittedName>
</protein>
<feature type="domain" description="Methylene-tetrahydromethanopterin dehydrogenase N-terminal" evidence="2">
    <location>
        <begin position="19"/>
        <end position="99"/>
    </location>
</feature>
<evidence type="ECO:0000313" key="4">
    <source>
        <dbReference type="Proteomes" id="UP000440694"/>
    </source>
</evidence>
<accession>A0A6I3KQC8</accession>
<dbReference type="InterPro" id="IPR036291">
    <property type="entry name" value="NAD(P)-bd_dom_sf"/>
</dbReference>
<dbReference type="EMBL" id="WMBQ01000002">
    <property type="protein sequence ID" value="MTD96170.1"/>
    <property type="molecule type" value="Genomic_DNA"/>
</dbReference>
<dbReference type="GO" id="GO:0016491">
    <property type="term" value="F:oxidoreductase activity"/>
    <property type="evidence" value="ECO:0007669"/>
    <property type="project" value="UniProtKB-KW"/>
</dbReference>
<keyword evidence="1" id="KW-0560">Oxidoreductase</keyword>